<dbReference type="Gene3D" id="1.10.10.10">
    <property type="entry name" value="Winged helix-like DNA-binding domain superfamily/Winged helix DNA-binding domain"/>
    <property type="match status" value="1"/>
</dbReference>
<gene>
    <name evidence="1" type="ORF">UW82_C0045G0005</name>
</gene>
<organism evidence="1 2">
    <name type="scientific">candidate division WWE3 bacterium GW2011_GWC2_44_9</name>
    <dbReference type="NCBI Taxonomy" id="1619125"/>
    <lineage>
        <taxon>Bacteria</taxon>
        <taxon>Katanobacteria</taxon>
    </lineage>
</organism>
<protein>
    <submittedName>
        <fullName evidence="1">Transposase IS3/IS911 family protein</fullName>
    </submittedName>
</protein>
<accession>A0A0G1MQX8</accession>
<name>A0A0G1MQX8_UNCKA</name>
<dbReference type="InterPro" id="IPR009057">
    <property type="entry name" value="Homeodomain-like_sf"/>
</dbReference>
<evidence type="ECO:0000313" key="2">
    <source>
        <dbReference type="Proteomes" id="UP000034504"/>
    </source>
</evidence>
<evidence type="ECO:0000313" key="1">
    <source>
        <dbReference type="EMBL" id="KKT83182.1"/>
    </source>
</evidence>
<dbReference type="InterPro" id="IPR036388">
    <property type="entry name" value="WH-like_DNA-bd_sf"/>
</dbReference>
<dbReference type="SUPFAM" id="SSF46689">
    <property type="entry name" value="Homeodomain-like"/>
    <property type="match status" value="1"/>
</dbReference>
<sequence length="92" mass="10341">MSKKVVYDANFKTQVVIQSLNPNTTIEAVRVKYGLSKNTINSWRKIFFANAHKAFTPNTKPELGQSADELKKIIGDLTVENSILKKISKLMS</sequence>
<dbReference type="AlphaFoldDB" id="A0A0G1MQX8"/>
<proteinExistence type="predicted"/>
<comment type="caution">
    <text evidence="1">The sequence shown here is derived from an EMBL/GenBank/DDBJ whole genome shotgun (WGS) entry which is preliminary data.</text>
</comment>
<reference evidence="1 2" key="1">
    <citation type="journal article" date="2015" name="Nature">
        <title>rRNA introns, odd ribosomes, and small enigmatic genomes across a large radiation of phyla.</title>
        <authorList>
            <person name="Brown C.T."/>
            <person name="Hug L.A."/>
            <person name="Thomas B.C."/>
            <person name="Sharon I."/>
            <person name="Castelle C.J."/>
            <person name="Singh A."/>
            <person name="Wilkins M.J."/>
            <person name="Williams K.H."/>
            <person name="Banfield J.F."/>
        </authorList>
    </citation>
    <scope>NUCLEOTIDE SEQUENCE [LARGE SCALE GENOMIC DNA]</scope>
</reference>
<dbReference type="EMBL" id="LCJU01000045">
    <property type="protein sequence ID" value="KKT83182.1"/>
    <property type="molecule type" value="Genomic_DNA"/>
</dbReference>
<dbReference type="Proteomes" id="UP000034504">
    <property type="component" value="Unassembled WGS sequence"/>
</dbReference>